<dbReference type="EMBL" id="SWQE01000001">
    <property type="protein sequence ID" value="NFJ07258.1"/>
    <property type="molecule type" value="Genomic_DNA"/>
</dbReference>
<evidence type="ECO:0000313" key="1">
    <source>
        <dbReference type="EMBL" id="NFJ07258.1"/>
    </source>
</evidence>
<proteinExistence type="predicted"/>
<dbReference type="Proteomes" id="UP000480039">
    <property type="component" value="Unassembled WGS sequence"/>
</dbReference>
<reference evidence="1 2" key="1">
    <citation type="submission" date="2019-04" db="EMBL/GenBank/DDBJ databases">
        <title>Genome sequencing of Clostridium botulinum Groups I-IV and Clostridium butyricum.</title>
        <authorList>
            <person name="Brunt J."/>
            <person name="Van Vliet A.H.M."/>
            <person name="Stringer S.C."/>
            <person name="Carter A.T."/>
            <person name="Peck M.W."/>
        </authorList>
    </citation>
    <scope>NUCLEOTIDE SEQUENCE [LARGE SCALE GENOMIC DNA]</scope>
    <source>
        <strain evidence="1 2">Colworth BL30</strain>
    </source>
</reference>
<comment type="caution">
    <text evidence="1">The sequence shown here is derived from an EMBL/GenBank/DDBJ whole genome shotgun (WGS) entry which is preliminary data.</text>
</comment>
<name>A0A846J0L0_CLOBO</name>
<protein>
    <submittedName>
        <fullName evidence="1">Uncharacterized protein</fullName>
    </submittedName>
</protein>
<organism evidence="1 2">
    <name type="scientific">Clostridium botulinum</name>
    <dbReference type="NCBI Taxonomy" id="1491"/>
    <lineage>
        <taxon>Bacteria</taxon>
        <taxon>Bacillati</taxon>
        <taxon>Bacillota</taxon>
        <taxon>Clostridia</taxon>
        <taxon>Eubacteriales</taxon>
        <taxon>Clostridiaceae</taxon>
        <taxon>Clostridium</taxon>
    </lineage>
</organism>
<gene>
    <name evidence="1" type="ORF">FC871_01875</name>
</gene>
<evidence type="ECO:0000313" key="2">
    <source>
        <dbReference type="Proteomes" id="UP000480039"/>
    </source>
</evidence>
<accession>A0A846J0L0</accession>
<sequence length="75" mass="8741">MGGANLVKGGPNSDYSFTEVRENFIKYLVMYSPNRDIRITAYDKKEEVTVKKSLLEYIMKLWKKKIVFNSINFGI</sequence>
<dbReference type="AlphaFoldDB" id="A0A846J0L0"/>